<reference evidence="9" key="1">
    <citation type="submission" date="2025-08" db="UniProtKB">
        <authorList>
            <consortium name="Ensembl"/>
        </authorList>
    </citation>
    <scope>IDENTIFICATION</scope>
</reference>
<feature type="domain" description="Fibronectin type-III" evidence="8">
    <location>
        <begin position="99"/>
        <end position="194"/>
    </location>
</feature>
<dbReference type="SUPFAM" id="SSF49265">
    <property type="entry name" value="Fibronectin type III"/>
    <property type="match status" value="1"/>
</dbReference>
<dbReference type="PANTHER" id="PTHR35971:SF4">
    <property type="entry name" value="OBSCURIN"/>
    <property type="match status" value="1"/>
</dbReference>
<evidence type="ECO:0000313" key="9">
    <source>
        <dbReference type="Ensembl" id="ENSCCRP00015051962.1"/>
    </source>
</evidence>
<keyword evidence="6" id="KW-0393">Immunoglobulin domain</keyword>
<comment type="subcellular location">
    <subcellularLocation>
        <location evidence="1">Cytoplasm</location>
    </subcellularLocation>
</comment>
<protein>
    <submittedName>
        <fullName evidence="9">Obscurin, cytoskeletal calmodulin and titin-interacting RhoGEF b</fullName>
    </submittedName>
</protein>
<dbReference type="SMART" id="SM00408">
    <property type="entry name" value="IGc2"/>
    <property type="match status" value="4"/>
</dbReference>
<dbReference type="AlphaFoldDB" id="A0A8C1VI68"/>
<feature type="domain" description="Ig-like" evidence="7">
    <location>
        <begin position="449"/>
        <end position="520"/>
    </location>
</feature>
<dbReference type="SUPFAM" id="SSF48726">
    <property type="entry name" value="Immunoglobulin"/>
    <property type="match status" value="6"/>
</dbReference>
<evidence type="ECO:0000259" key="8">
    <source>
        <dbReference type="PROSITE" id="PS50853"/>
    </source>
</evidence>
<dbReference type="InterPro" id="IPR013783">
    <property type="entry name" value="Ig-like_fold"/>
</dbReference>
<dbReference type="Ensembl" id="ENSCCRT00015053706.1">
    <property type="protein sequence ID" value="ENSCCRP00015051962.1"/>
    <property type="gene ID" value="ENSCCRG00015021480.1"/>
</dbReference>
<dbReference type="CDD" id="cd00063">
    <property type="entry name" value="FN3"/>
    <property type="match status" value="1"/>
</dbReference>
<evidence type="ECO:0000256" key="6">
    <source>
        <dbReference type="ARBA" id="ARBA00023319"/>
    </source>
</evidence>
<evidence type="ECO:0000256" key="1">
    <source>
        <dbReference type="ARBA" id="ARBA00004496"/>
    </source>
</evidence>
<dbReference type="InterPro" id="IPR036179">
    <property type="entry name" value="Ig-like_dom_sf"/>
</dbReference>
<organism evidence="9 10">
    <name type="scientific">Cyprinus carpio</name>
    <name type="common">Common carp</name>
    <dbReference type="NCBI Taxonomy" id="7962"/>
    <lineage>
        <taxon>Eukaryota</taxon>
        <taxon>Metazoa</taxon>
        <taxon>Chordata</taxon>
        <taxon>Craniata</taxon>
        <taxon>Vertebrata</taxon>
        <taxon>Euteleostomi</taxon>
        <taxon>Actinopterygii</taxon>
        <taxon>Neopterygii</taxon>
        <taxon>Teleostei</taxon>
        <taxon>Ostariophysi</taxon>
        <taxon>Cypriniformes</taxon>
        <taxon>Cyprinidae</taxon>
        <taxon>Cyprininae</taxon>
        <taxon>Cyprinus</taxon>
    </lineage>
</organism>
<evidence type="ECO:0000256" key="4">
    <source>
        <dbReference type="ARBA" id="ARBA00022737"/>
    </source>
</evidence>
<keyword evidence="5" id="KW-1015">Disulfide bond</keyword>
<evidence type="ECO:0000259" key="7">
    <source>
        <dbReference type="PROSITE" id="PS50835"/>
    </source>
</evidence>
<dbReference type="InterPro" id="IPR013098">
    <property type="entry name" value="Ig_I-set"/>
</dbReference>
<dbReference type="SMART" id="SM00060">
    <property type="entry name" value="FN3"/>
    <property type="match status" value="1"/>
</dbReference>
<dbReference type="Pfam" id="PF13927">
    <property type="entry name" value="Ig_3"/>
    <property type="match status" value="1"/>
</dbReference>
<keyword evidence="2" id="KW-0963">Cytoplasm</keyword>
<evidence type="ECO:0000256" key="3">
    <source>
        <dbReference type="ARBA" id="ARBA00022553"/>
    </source>
</evidence>
<dbReference type="PROSITE" id="PS50853">
    <property type="entry name" value="FN3"/>
    <property type="match status" value="1"/>
</dbReference>
<dbReference type="Gene3D" id="2.60.40.10">
    <property type="entry name" value="Immunoglobulins"/>
    <property type="match status" value="7"/>
</dbReference>
<keyword evidence="3" id="KW-0597">Phosphoprotein</keyword>
<dbReference type="SMART" id="SM00409">
    <property type="entry name" value="IG"/>
    <property type="match status" value="6"/>
</dbReference>
<evidence type="ECO:0000256" key="2">
    <source>
        <dbReference type="ARBA" id="ARBA00022490"/>
    </source>
</evidence>
<evidence type="ECO:0000313" key="10">
    <source>
        <dbReference type="Proteomes" id="UP000694700"/>
    </source>
</evidence>
<dbReference type="FunFam" id="2.60.40.10:FF:001066">
    <property type="entry name" value="Obscurin-like protein 1 isoform 3"/>
    <property type="match status" value="1"/>
</dbReference>
<dbReference type="FunFam" id="2.60.40.10:FF:000084">
    <property type="entry name" value="Myosin binding protein C, slow type"/>
    <property type="match status" value="1"/>
</dbReference>
<feature type="domain" description="Ig-like" evidence="7">
    <location>
        <begin position="272"/>
        <end position="341"/>
    </location>
</feature>
<feature type="domain" description="Ig-like" evidence="7">
    <location>
        <begin position="523"/>
        <end position="586"/>
    </location>
</feature>
<sequence>MWFFSALSGNITKKLPRRTVVPVSDTVIFCVELEKPVDDAYWTRNGERLKEDSRIIIARINRQYTLTIRECTAEDSGEVAFIAHDCKTSTPPRKHPPDPPLEPVVRNKTDSSITLCWSPPDSERPVPITGYIVERRKVGAQTWVKVTSTSVSRTEYTISEISEEASYQFRISAVNDFGQSAYLEVPGTFYLEPTASVKTGLVNCSAHVGEEATFTVELSAVCSGSWTINDRMIRSGSEYLITRSKTTHTLVIREVSMELNGAQVKFVGGGSQSVSTLSVKDSYQKEVKVATSQKATLSCEVSDAKTEVKWFKDGKHKTVHMESKGKSRQLVLENVQKKDAGEYTSAFSNKDSYQKEVKVSASQKATLSCEVSDVKTEVKWFKDGKQLSSSKTVKMESKGKSRQLLLENVEKKDAGEYTCEAGNEKLAFNIQVAGMGTSFCLSFVKVAASQKATLSCEVSDLKTEVKWFKDGKQLSSSKTVHMESKGKIRQLLLENVEKNDAGEYTCEAGNEKLPFKIQVTGMETILDFSICCEVSDLKTEVKWFKDGKQLSSSKTVHMESKGKSRQLVLENVEKKDAGEYTCEVGNEKLLFKIQVEGKIFLHISGLP</sequence>
<name>A0A8C1VI68_CYPCA</name>
<evidence type="ECO:0000256" key="5">
    <source>
        <dbReference type="ARBA" id="ARBA00023157"/>
    </source>
</evidence>
<dbReference type="InterPro" id="IPR052385">
    <property type="entry name" value="Obscurin/Obscurin-like_Reg"/>
</dbReference>
<dbReference type="GO" id="GO:0005737">
    <property type="term" value="C:cytoplasm"/>
    <property type="evidence" value="ECO:0007669"/>
    <property type="project" value="UniProtKB-SubCell"/>
</dbReference>
<feature type="domain" description="Ig-like" evidence="7">
    <location>
        <begin position="342"/>
        <end position="431"/>
    </location>
</feature>
<keyword evidence="4" id="KW-0677">Repeat</keyword>
<dbReference type="InterPro" id="IPR003598">
    <property type="entry name" value="Ig_sub2"/>
</dbReference>
<dbReference type="InterPro" id="IPR036116">
    <property type="entry name" value="FN3_sf"/>
</dbReference>
<dbReference type="Pfam" id="PF07679">
    <property type="entry name" value="I-set"/>
    <property type="match status" value="4"/>
</dbReference>
<proteinExistence type="predicted"/>
<dbReference type="InterPro" id="IPR003599">
    <property type="entry name" value="Ig_sub"/>
</dbReference>
<dbReference type="InterPro" id="IPR003961">
    <property type="entry name" value="FN3_dom"/>
</dbReference>
<dbReference type="PRINTS" id="PR00014">
    <property type="entry name" value="FNTYPEIII"/>
</dbReference>
<dbReference type="FunFam" id="2.60.40.10:FF:000214">
    <property type="entry name" value="titin isoform X1"/>
    <property type="match status" value="2"/>
</dbReference>
<dbReference type="PANTHER" id="PTHR35971">
    <property type="entry name" value="SI:DKEY-31G6.6"/>
    <property type="match status" value="1"/>
</dbReference>
<dbReference type="Pfam" id="PF00041">
    <property type="entry name" value="fn3"/>
    <property type="match status" value="1"/>
</dbReference>
<accession>A0A8C1VI68</accession>
<dbReference type="PROSITE" id="PS50835">
    <property type="entry name" value="IG_LIKE"/>
    <property type="match status" value="4"/>
</dbReference>
<dbReference type="Proteomes" id="UP000694700">
    <property type="component" value="Unplaced"/>
</dbReference>
<dbReference type="InterPro" id="IPR007110">
    <property type="entry name" value="Ig-like_dom"/>
</dbReference>